<keyword evidence="3" id="KW-1185">Reference proteome</keyword>
<dbReference type="InterPro" id="IPR025668">
    <property type="entry name" value="Tnp_DDE_dom"/>
</dbReference>
<dbReference type="Pfam" id="PF13701">
    <property type="entry name" value="DDE_Tnp_1_4"/>
    <property type="match status" value="1"/>
</dbReference>
<evidence type="ECO:0000313" key="3">
    <source>
        <dbReference type="Proteomes" id="UP000562984"/>
    </source>
</evidence>
<gene>
    <name evidence="2" type="ORF">HKD39_18520</name>
</gene>
<reference evidence="2 3" key="1">
    <citation type="submission" date="2020-05" db="EMBL/GenBank/DDBJ databases">
        <title>Nakamurella sp. DB0629 isolated from air conditioner.</title>
        <authorList>
            <person name="Kim D.H."/>
            <person name="Kim D.-U."/>
        </authorList>
    </citation>
    <scope>NUCLEOTIDE SEQUENCE [LARGE SCALE GENOMIC DNA]</scope>
    <source>
        <strain evidence="2 3">DB0629</strain>
    </source>
</reference>
<feature type="non-terminal residue" evidence="2">
    <location>
        <position position="207"/>
    </location>
</feature>
<evidence type="ECO:0000313" key="2">
    <source>
        <dbReference type="EMBL" id="NNG37653.1"/>
    </source>
</evidence>
<proteinExistence type="predicted"/>
<name>A0A849AD35_9ACTN</name>
<feature type="domain" description="Transposase DDE" evidence="1">
    <location>
        <begin position="12"/>
        <end position="206"/>
    </location>
</feature>
<dbReference type="Proteomes" id="UP000562984">
    <property type="component" value="Unassembled WGS sequence"/>
</dbReference>
<protein>
    <submittedName>
        <fullName evidence="2">IS1380 family transposase</fullName>
    </submittedName>
</protein>
<dbReference type="RefSeq" id="WP_212754758.1">
    <property type="nucleotide sequence ID" value="NZ_JABEND010000019.1"/>
</dbReference>
<sequence length="207" mass="21490">MLKSTLFYPVPRVDQAATEVVSQAGAVLLTRTVHRVGIDRALSQVLAPWRPRWAVHDPAKVVLDLAVSLAVGGDCLADIAVLRAEPALFGLVASDPTVSRTIDKLAADADRALAAINEATASVRQRVCALSGDRSPIHAVSADTPVVIDLDATLVTAHSDKEHAAPTFKRGFGFHPLLAFIDHGTGATGEAAAALLRPGNAGANTAA</sequence>
<evidence type="ECO:0000259" key="1">
    <source>
        <dbReference type="Pfam" id="PF13701"/>
    </source>
</evidence>
<comment type="caution">
    <text evidence="2">The sequence shown here is derived from an EMBL/GenBank/DDBJ whole genome shotgun (WGS) entry which is preliminary data.</text>
</comment>
<organism evidence="2 3">
    <name type="scientific">Nakamurella aerolata</name>
    <dbReference type="NCBI Taxonomy" id="1656892"/>
    <lineage>
        <taxon>Bacteria</taxon>
        <taxon>Bacillati</taxon>
        <taxon>Actinomycetota</taxon>
        <taxon>Actinomycetes</taxon>
        <taxon>Nakamurellales</taxon>
        <taxon>Nakamurellaceae</taxon>
        <taxon>Nakamurella</taxon>
    </lineage>
</organism>
<dbReference type="EMBL" id="JABEND010000019">
    <property type="protein sequence ID" value="NNG37653.1"/>
    <property type="molecule type" value="Genomic_DNA"/>
</dbReference>
<dbReference type="AlphaFoldDB" id="A0A849AD35"/>
<accession>A0A849AD35</accession>